<dbReference type="InterPro" id="IPR006656">
    <property type="entry name" value="Mopterin_OxRdtase"/>
</dbReference>
<proteinExistence type="inferred from homology"/>
<dbReference type="GO" id="GO:0046872">
    <property type="term" value="F:metal ion binding"/>
    <property type="evidence" value="ECO:0007669"/>
    <property type="project" value="UniProtKB-KW"/>
</dbReference>
<evidence type="ECO:0000256" key="7">
    <source>
        <dbReference type="ARBA" id="ARBA00023002"/>
    </source>
</evidence>
<keyword evidence="3" id="KW-0004">4Fe-4S</keyword>
<dbReference type="Gene3D" id="3.30.200.210">
    <property type="match status" value="1"/>
</dbReference>
<feature type="domain" description="Molybdopterin oxidoreductase" evidence="8">
    <location>
        <begin position="244"/>
        <end position="680"/>
    </location>
</feature>
<dbReference type="GO" id="GO:0016491">
    <property type="term" value="F:oxidoreductase activity"/>
    <property type="evidence" value="ECO:0007669"/>
    <property type="project" value="UniProtKB-KW"/>
</dbReference>
<keyword evidence="5" id="KW-0479">Metal-binding</keyword>
<dbReference type="AlphaFoldDB" id="A0A1Q9H151"/>
<dbReference type="PANTHER" id="PTHR43742:SF9">
    <property type="entry name" value="TETRATHIONATE REDUCTASE SUBUNIT A"/>
    <property type="match status" value="1"/>
</dbReference>
<keyword evidence="4" id="KW-0500">Molybdenum</keyword>
<keyword evidence="11" id="KW-1185">Reference proteome</keyword>
<feature type="domain" description="Molybdopterin dinucleotide-binding" evidence="9">
    <location>
        <begin position="900"/>
        <end position="970"/>
    </location>
</feature>
<dbReference type="EMBL" id="MJIL01000042">
    <property type="protein sequence ID" value="OLQ81350.1"/>
    <property type="molecule type" value="Genomic_DNA"/>
</dbReference>
<reference evidence="10 11" key="1">
    <citation type="submission" date="2016-09" db="EMBL/GenBank/DDBJ databases">
        <title>Photobacterium proteolyticum sp. nov. a protease producing bacterium isolated from ocean sediments of Laizhou Bay.</title>
        <authorList>
            <person name="Li Y."/>
        </authorList>
    </citation>
    <scope>NUCLEOTIDE SEQUENCE [LARGE SCALE GENOMIC DNA]</scope>
    <source>
        <strain evidence="10 11">13-12</strain>
    </source>
</reference>
<organism evidence="10 11">
    <name type="scientific">Photobacterium proteolyticum</name>
    <dbReference type="NCBI Taxonomy" id="1903952"/>
    <lineage>
        <taxon>Bacteria</taxon>
        <taxon>Pseudomonadati</taxon>
        <taxon>Pseudomonadota</taxon>
        <taxon>Gammaproteobacteria</taxon>
        <taxon>Vibrionales</taxon>
        <taxon>Vibrionaceae</taxon>
        <taxon>Photobacterium</taxon>
    </lineage>
</organism>
<dbReference type="Pfam" id="PF01568">
    <property type="entry name" value="Molydop_binding"/>
    <property type="match status" value="1"/>
</dbReference>
<dbReference type="CDD" id="cd02758">
    <property type="entry name" value="MopB_Tetrathionate-Ra"/>
    <property type="match status" value="1"/>
</dbReference>
<dbReference type="PANTHER" id="PTHR43742">
    <property type="entry name" value="TRIMETHYLAMINE-N-OXIDE REDUCTASE"/>
    <property type="match status" value="1"/>
</dbReference>
<gene>
    <name evidence="10" type="ORF">BIT28_27505</name>
</gene>
<dbReference type="GO" id="GO:0051539">
    <property type="term" value="F:4 iron, 4 sulfur cluster binding"/>
    <property type="evidence" value="ECO:0007669"/>
    <property type="project" value="UniProtKB-KW"/>
</dbReference>
<evidence type="ECO:0000259" key="8">
    <source>
        <dbReference type="Pfam" id="PF00384"/>
    </source>
</evidence>
<evidence type="ECO:0000256" key="5">
    <source>
        <dbReference type="ARBA" id="ARBA00022723"/>
    </source>
</evidence>
<keyword evidence="6" id="KW-0732">Signal</keyword>
<evidence type="ECO:0000256" key="2">
    <source>
        <dbReference type="ARBA" id="ARBA00010312"/>
    </source>
</evidence>
<evidence type="ECO:0000313" key="11">
    <source>
        <dbReference type="Proteomes" id="UP000186905"/>
    </source>
</evidence>
<dbReference type="InterPro" id="IPR009010">
    <property type="entry name" value="Asp_de-COase-like_dom_sf"/>
</dbReference>
<evidence type="ECO:0000256" key="3">
    <source>
        <dbReference type="ARBA" id="ARBA00022485"/>
    </source>
</evidence>
<comment type="cofactor">
    <cofactor evidence="1">
        <name>Mo-bis(molybdopterin guanine dinucleotide)</name>
        <dbReference type="ChEBI" id="CHEBI:60539"/>
    </cofactor>
</comment>
<name>A0A1Q9H151_9GAMM</name>
<dbReference type="InterPro" id="IPR041929">
    <property type="entry name" value="Tetrathionate-R_A_N"/>
</dbReference>
<dbReference type="Gene3D" id="3.40.50.740">
    <property type="match status" value="1"/>
</dbReference>
<dbReference type="GO" id="GO:0043546">
    <property type="term" value="F:molybdopterin cofactor binding"/>
    <property type="evidence" value="ECO:0007669"/>
    <property type="project" value="InterPro"/>
</dbReference>
<comment type="caution">
    <text evidence="10">The sequence shown here is derived from an EMBL/GenBank/DDBJ whole genome shotgun (WGS) entry which is preliminary data.</text>
</comment>
<dbReference type="SUPFAM" id="SSF50692">
    <property type="entry name" value="ADC-like"/>
    <property type="match status" value="1"/>
</dbReference>
<keyword evidence="3" id="KW-0408">Iron</keyword>
<evidence type="ECO:0000259" key="9">
    <source>
        <dbReference type="Pfam" id="PF01568"/>
    </source>
</evidence>
<evidence type="ECO:0000256" key="6">
    <source>
        <dbReference type="ARBA" id="ARBA00022729"/>
    </source>
</evidence>
<dbReference type="Proteomes" id="UP000186905">
    <property type="component" value="Unassembled WGS sequence"/>
</dbReference>
<dbReference type="InterPro" id="IPR006657">
    <property type="entry name" value="MoPterin_dinucl-bd_dom"/>
</dbReference>
<dbReference type="PROSITE" id="PS51318">
    <property type="entry name" value="TAT"/>
    <property type="match status" value="1"/>
</dbReference>
<dbReference type="Gene3D" id="2.40.40.20">
    <property type="match status" value="1"/>
</dbReference>
<protein>
    <submittedName>
        <fullName evidence="10">Tetrathionate reductase subunit A</fullName>
    </submittedName>
</protein>
<keyword evidence="3" id="KW-0411">Iron-sulfur</keyword>
<evidence type="ECO:0000256" key="1">
    <source>
        <dbReference type="ARBA" id="ARBA00001942"/>
    </source>
</evidence>
<dbReference type="STRING" id="1903952.BIT28_27505"/>
<dbReference type="CDD" id="cd02780">
    <property type="entry name" value="MopB_CT_Tetrathionate_Arsenate-R"/>
    <property type="match status" value="1"/>
</dbReference>
<comment type="similarity">
    <text evidence="2">Belongs to the prokaryotic molybdopterin-containing oxidoreductase family.</text>
</comment>
<sequence length="1020" mass="112308">MAALIMDRRQFLKAGAATAITGGLAGKATAATGSHEHDISRYAPLSPEPEFIVGPDNELTNNPDQRFAFTKCFGCYNVCGVRIRIDNKTDKILRVCGNPYALSTQSGSPIAMEVSPQDAMQKLIGEKGNEHRATLCGRGNAVPDAITDPRRVTQCLKRVGKRGENRWQSISYEQLVKEVVEGGDLFGEGHVEGLAKIHDDKTIANPEYPDFGPKKNQLLMTGCSEDPARWDFYTRFSEASWGTPNIGNKDSYCGHQQVAGCALGVEYGANSGALPTTDFEHCEFAIFIGTNPGLSGISLNSASKRLADARTQNPNFRYVVVDPILRSLTTSSMPDNCEWVPIRSGGDTALMHAMMQHIINNERYNKAYLASCSQEGAYKAGEINYTNAPYLVVTDKKHPLYRKFLTAEACGKGNADTKMVIDAASQQLTTSDSTKPCNIKFSGTIATEDGQTVEVETAFSLLAKRVNEHSMAEYANECQIPVDKIKELANEFSSHGRRVSIETNTGCNASDGGQFGFAMIMLATLVGAHNAKGGMLHTGSMGFENTSPLYDMMAFEHAHVSGFNVERSGDYRQSNEYKEKVSKGVNPFPSDHPWNETFVQDNAGELLVAHANANPFQFKAWIAWANNPLYACSGLKDQVEESIKDPKQLGLIIASDPYINETNIYADYFVPDLAQYEQWGASRQWGSELMGDVVSFPVITPRTPLNAEGNRVCMEQFLIDIAKHLNLHGFGENAFKDAKGNTKAIHTPEDYYIPVLANLAHSDEVLPAPTKDDIKFTSVDRIFPLLTERLSAEEIGPTMFLFTRGGRYYPVDNRYEGEFFNEMMRWDAQFQIYNEGLAHITNFHSGEYLDGLPVYDKQRFWDGTAIRELWNEKDYPYYFSTFKPQLRSPYSVTLKGITALGESNFIQMNESDAKKHGLKSGDKARLTSPKGTFIEGIVQADNTVAKGCIAVPLGYGHTAFGASDITIDGTTLPGLPERKGGMAVNAFNAVDPTRQGASLYRDVTFGSTARHGIPVAIEKC</sequence>
<evidence type="ECO:0000256" key="4">
    <source>
        <dbReference type="ARBA" id="ARBA00022505"/>
    </source>
</evidence>
<accession>A0A1Q9H151</accession>
<dbReference type="InterPro" id="IPR037946">
    <property type="entry name" value="MopB_CT_Tetrathionate"/>
</dbReference>
<dbReference type="OrthoDB" id="9815647at2"/>
<dbReference type="Gene3D" id="3.40.228.10">
    <property type="entry name" value="Dimethylsulfoxide Reductase, domain 2"/>
    <property type="match status" value="1"/>
</dbReference>
<keyword evidence="7" id="KW-0560">Oxidoreductase</keyword>
<dbReference type="InterPro" id="IPR006311">
    <property type="entry name" value="TAT_signal"/>
</dbReference>
<dbReference type="SUPFAM" id="SSF53706">
    <property type="entry name" value="Formate dehydrogenase/DMSO reductase, domains 1-3"/>
    <property type="match status" value="1"/>
</dbReference>
<evidence type="ECO:0000313" key="10">
    <source>
        <dbReference type="EMBL" id="OLQ81350.1"/>
    </source>
</evidence>
<dbReference type="InterPro" id="IPR050612">
    <property type="entry name" value="Prok_Mopterin_Oxidored"/>
</dbReference>
<dbReference type="Pfam" id="PF00384">
    <property type="entry name" value="Molybdopterin"/>
    <property type="match status" value="1"/>
</dbReference>